<name>K0TI34_THAOC</name>
<feature type="transmembrane region" description="Helical" evidence="1">
    <location>
        <begin position="128"/>
        <end position="152"/>
    </location>
</feature>
<evidence type="ECO:0000313" key="3">
    <source>
        <dbReference type="Proteomes" id="UP000266841"/>
    </source>
</evidence>
<feature type="transmembrane region" description="Helical" evidence="1">
    <location>
        <begin position="33"/>
        <end position="52"/>
    </location>
</feature>
<sequence>MGNPPPSPAMIHHEDAHSAGRAPAIANGRGLRAMYLLTSSLALFMVAWILVLPSSWLMGWWEWHDDVVNRRFLGDSSRFVSPLTVTKYAGHTAVKLTHILPGALWAGSIPLQLNSEFRRKHPVLHRRLGYAFALSVMSMAVGIALILHRGLGYENDYPDLPPPSAVEQSAKHVFFAGNVMFFVYTLLRAVSHAREGNVALHQRFIVRHIGSGIWVAVQRVLIGMRGRITPRQLSQLEQRDNFGMMAAIGVAVAAACSEFTVRVLIPQPRVNKNKND</sequence>
<dbReference type="OrthoDB" id="541626at2759"/>
<evidence type="ECO:0000256" key="1">
    <source>
        <dbReference type="SAM" id="Phobius"/>
    </source>
</evidence>
<keyword evidence="3" id="KW-1185">Reference proteome</keyword>
<dbReference type="eggNOG" id="ENOG502S7FI">
    <property type="taxonomic scope" value="Eukaryota"/>
</dbReference>
<keyword evidence="1" id="KW-0812">Transmembrane</keyword>
<comment type="caution">
    <text evidence="2">The sequence shown here is derived from an EMBL/GenBank/DDBJ whole genome shotgun (WGS) entry which is preliminary data.</text>
</comment>
<keyword evidence="1" id="KW-0472">Membrane</keyword>
<feature type="transmembrane region" description="Helical" evidence="1">
    <location>
        <begin position="242"/>
        <end position="265"/>
    </location>
</feature>
<protein>
    <submittedName>
        <fullName evidence="2">Uncharacterized protein</fullName>
    </submittedName>
</protein>
<feature type="transmembrane region" description="Helical" evidence="1">
    <location>
        <begin position="172"/>
        <end position="192"/>
    </location>
</feature>
<reference evidence="2 3" key="1">
    <citation type="journal article" date="2012" name="Genome Biol.">
        <title>Genome and low-iron response of an oceanic diatom adapted to chronic iron limitation.</title>
        <authorList>
            <person name="Lommer M."/>
            <person name="Specht M."/>
            <person name="Roy A.S."/>
            <person name="Kraemer L."/>
            <person name="Andreson R."/>
            <person name="Gutowska M.A."/>
            <person name="Wolf J."/>
            <person name="Bergner S.V."/>
            <person name="Schilhabel M.B."/>
            <person name="Klostermeier U.C."/>
            <person name="Beiko R.G."/>
            <person name="Rosenstiel P."/>
            <person name="Hippler M."/>
            <person name="Laroche J."/>
        </authorList>
    </citation>
    <scope>NUCLEOTIDE SEQUENCE [LARGE SCALE GENOMIC DNA]</scope>
    <source>
        <strain evidence="2 3">CCMP1005</strain>
    </source>
</reference>
<organism evidence="2 3">
    <name type="scientific">Thalassiosira oceanica</name>
    <name type="common">Marine diatom</name>
    <dbReference type="NCBI Taxonomy" id="159749"/>
    <lineage>
        <taxon>Eukaryota</taxon>
        <taxon>Sar</taxon>
        <taxon>Stramenopiles</taxon>
        <taxon>Ochrophyta</taxon>
        <taxon>Bacillariophyta</taxon>
        <taxon>Coscinodiscophyceae</taxon>
        <taxon>Thalassiosirophycidae</taxon>
        <taxon>Thalassiosirales</taxon>
        <taxon>Thalassiosiraceae</taxon>
        <taxon>Thalassiosira</taxon>
    </lineage>
</organism>
<feature type="transmembrane region" description="Helical" evidence="1">
    <location>
        <begin position="204"/>
        <end position="222"/>
    </location>
</feature>
<gene>
    <name evidence="2" type="ORF">THAOC_01011</name>
</gene>
<accession>K0TI34</accession>
<dbReference type="Proteomes" id="UP000266841">
    <property type="component" value="Unassembled WGS sequence"/>
</dbReference>
<dbReference type="AlphaFoldDB" id="K0TI34"/>
<evidence type="ECO:0000313" key="2">
    <source>
        <dbReference type="EMBL" id="EJK77175.1"/>
    </source>
</evidence>
<dbReference type="OMA" id="AMIHHED"/>
<keyword evidence="1" id="KW-1133">Transmembrane helix</keyword>
<dbReference type="EMBL" id="AGNL01001216">
    <property type="protein sequence ID" value="EJK77175.1"/>
    <property type="molecule type" value="Genomic_DNA"/>
</dbReference>
<proteinExistence type="predicted"/>